<keyword evidence="1" id="KW-1133">Transmembrane helix</keyword>
<dbReference type="Gene3D" id="1.10.1760.20">
    <property type="match status" value="1"/>
</dbReference>
<keyword evidence="1" id="KW-0472">Membrane</keyword>
<evidence type="ECO:0000313" key="3">
    <source>
        <dbReference type="Proteomes" id="UP001529340"/>
    </source>
</evidence>
<sequence>MNSKVRDLVFMALYAALFAVLDIISNEFIPFLQMPQGGSIGISTIVLLVASYHLGWKKAVVAGLVSVLIQFVTGPMYIANLLGFFFDYLFAFSIYGIACLFPNYGYFYTGVLATNFLRFLSHTIGGVLVWETALWGSITYNAPYMIATCIIDLIVVPIIVSRLHLIRK</sequence>
<organism evidence="2 3">
    <name type="scientific">Amedibacillus dolichus</name>
    <dbReference type="NCBI Taxonomy" id="31971"/>
    <lineage>
        <taxon>Bacteria</taxon>
        <taxon>Bacillati</taxon>
        <taxon>Bacillota</taxon>
        <taxon>Erysipelotrichia</taxon>
        <taxon>Erysipelotrichales</taxon>
        <taxon>Erysipelotrichaceae</taxon>
        <taxon>Amedibacillus</taxon>
    </lineage>
</organism>
<comment type="caution">
    <text evidence="2">The sequence shown here is derived from an EMBL/GenBank/DDBJ whole genome shotgun (WGS) entry which is preliminary data.</text>
</comment>
<protein>
    <submittedName>
        <fullName evidence="2">Energy-coupled thiamine transporter ThiT</fullName>
    </submittedName>
</protein>
<name>A0ABT7UBM4_9FIRM</name>
<keyword evidence="1" id="KW-0812">Transmembrane</keyword>
<feature type="transmembrane region" description="Helical" evidence="1">
    <location>
        <begin position="59"/>
        <end position="79"/>
    </location>
</feature>
<keyword evidence="3" id="KW-1185">Reference proteome</keyword>
<feature type="transmembrane region" description="Helical" evidence="1">
    <location>
        <begin position="144"/>
        <end position="165"/>
    </location>
</feature>
<dbReference type="Proteomes" id="UP001529340">
    <property type="component" value="Unassembled WGS sequence"/>
</dbReference>
<accession>A0ABT7UBM4</accession>
<dbReference type="InterPro" id="IPR012651">
    <property type="entry name" value="Thia_Transptr_ThiT"/>
</dbReference>
<evidence type="ECO:0000313" key="2">
    <source>
        <dbReference type="EMBL" id="MDM8156325.1"/>
    </source>
</evidence>
<evidence type="ECO:0000256" key="1">
    <source>
        <dbReference type="SAM" id="Phobius"/>
    </source>
</evidence>
<reference evidence="3" key="1">
    <citation type="submission" date="2023-06" db="EMBL/GenBank/DDBJ databases">
        <title>Identification and characterization of horizontal gene transfer across gut microbiota members of farm animals based on homology search.</title>
        <authorList>
            <person name="Zeman M."/>
            <person name="Kubasova T."/>
            <person name="Jahodarova E."/>
            <person name="Nykrynova M."/>
            <person name="Rychlik I."/>
        </authorList>
    </citation>
    <scope>NUCLEOTIDE SEQUENCE [LARGE SCALE GENOMIC DNA]</scope>
    <source>
        <strain evidence="3">ET39</strain>
    </source>
</reference>
<proteinExistence type="predicted"/>
<feature type="transmembrane region" description="Helical" evidence="1">
    <location>
        <begin position="119"/>
        <end position="138"/>
    </location>
</feature>
<dbReference type="Pfam" id="PF09515">
    <property type="entry name" value="Thia_YuaJ"/>
    <property type="match status" value="1"/>
</dbReference>
<gene>
    <name evidence="2" type="ORF">QUV96_01580</name>
</gene>
<feature type="transmembrane region" description="Helical" evidence="1">
    <location>
        <begin position="31"/>
        <end position="52"/>
    </location>
</feature>
<reference evidence="2 3" key="2">
    <citation type="submission" date="2023-06" db="EMBL/GenBank/DDBJ databases">
        <title>Identification and characterization of horizontal gene transfer across gut microbiota members of farm animals based on homology search.</title>
        <authorList>
            <person name="Schwarzerova J."/>
            <person name="Nykrynova M."/>
            <person name="Jureckova K."/>
            <person name="Cejkova D."/>
            <person name="Rychlik I."/>
        </authorList>
    </citation>
    <scope>NUCLEOTIDE SEQUENCE [LARGE SCALE GENOMIC DNA]</scope>
    <source>
        <strain evidence="2 3">ET39</strain>
    </source>
</reference>
<feature type="transmembrane region" description="Helical" evidence="1">
    <location>
        <begin position="85"/>
        <end position="107"/>
    </location>
</feature>
<dbReference type="EMBL" id="JAUDCG010000004">
    <property type="protein sequence ID" value="MDM8156325.1"/>
    <property type="molecule type" value="Genomic_DNA"/>
</dbReference>
<feature type="transmembrane region" description="Helical" evidence="1">
    <location>
        <begin position="7"/>
        <end position="25"/>
    </location>
</feature>
<dbReference type="RefSeq" id="WP_289606794.1">
    <property type="nucleotide sequence ID" value="NZ_JAUDCG010000004.1"/>
</dbReference>